<gene>
    <name evidence="2" type="ORF">ACJ72_08536</name>
</gene>
<comment type="caution">
    <text evidence="2">The sequence shown here is derived from an EMBL/GenBank/DDBJ whole genome shotgun (WGS) entry which is preliminary data.</text>
</comment>
<feature type="region of interest" description="Disordered" evidence="1">
    <location>
        <begin position="1"/>
        <end position="38"/>
    </location>
</feature>
<dbReference type="EMBL" id="LGUA01003162">
    <property type="protein sequence ID" value="OAX77168.1"/>
    <property type="molecule type" value="Genomic_DNA"/>
</dbReference>
<protein>
    <submittedName>
        <fullName evidence="2">Uncharacterized protein</fullName>
    </submittedName>
</protein>
<dbReference type="Proteomes" id="UP000091918">
    <property type="component" value="Unassembled WGS sequence"/>
</dbReference>
<sequence length="73" mass="7894">MEIGDSERKGEENQDEKGAETERGLVKSSQKLKGNVGRMEKKGGRVVFWLDEILKRGRGGGEGEKSGQSGQSG</sequence>
<organism evidence="2 3">
    <name type="scientific">Emergomyces africanus</name>
    <dbReference type="NCBI Taxonomy" id="1955775"/>
    <lineage>
        <taxon>Eukaryota</taxon>
        <taxon>Fungi</taxon>
        <taxon>Dikarya</taxon>
        <taxon>Ascomycota</taxon>
        <taxon>Pezizomycotina</taxon>
        <taxon>Eurotiomycetes</taxon>
        <taxon>Eurotiomycetidae</taxon>
        <taxon>Onygenales</taxon>
        <taxon>Ajellomycetaceae</taxon>
        <taxon>Emergomyces</taxon>
    </lineage>
</organism>
<proteinExistence type="predicted"/>
<dbReference type="AlphaFoldDB" id="A0A1B7NK74"/>
<accession>A0A1B7NK74</accession>
<name>A0A1B7NK74_9EURO</name>
<reference evidence="2 3" key="1">
    <citation type="submission" date="2015-07" db="EMBL/GenBank/DDBJ databases">
        <title>Emmonsia species relationships and genome sequence.</title>
        <authorList>
            <person name="Cuomo C.A."/>
            <person name="Schwartz I.S."/>
            <person name="Kenyon C."/>
            <person name="de Hoog G.S."/>
            <person name="Govender N.P."/>
            <person name="Botha A."/>
            <person name="Moreno L."/>
            <person name="de Vries M."/>
            <person name="Munoz J.F."/>
            <person name="Stielow J.B."/>
        </authorList>
    </citation>
    <scope>NUCLEOTIDE SEQUENCE [LARGE SCALE GENOMIC DNA]</scope>
    <source>
        <strain evidence="2 3">CBS 136260</strain>
    </source>
</reference>
<keyword evidence="3" id="KW-1185">Reference proteome</keyword>
<feature type="compositionally biased region" description="Basic and acidic residues" evidence="1">
    <location>
        <begin position="54"/>
        <end position="65"/>
    </location>
</feature>
<evidence type="ECO:0000313" key="2">
    <source>
        <dbReference type="EMBL" id="OAX77168.1"/>
    </source>
</evidence>
<feature type="region of interest" description="Disordered" evidence="1">
    <location>
        <begin position="54"/>
        <end position="73"/>
    </location>
</feature>
<evidence type="ECO:0000313" key="3">
    <source>
        <dbReference type="Proteomes" id="UP000091918"/>
    </source>
</evidence>
<evidence type="ECO:0000256" key="1">
    <source>
        <dbReference type="SAM" id="MobiDB-lite"/>
    </source>
</evidence>
<feature type="compositionally biased region" description="Basic and acidic residues" evidence="1">
    <location>
        <begin position="1"/>
        <end position="25"/>
    </location>
</feature>